<evidence type="ECO:0000313" key="2">
    <source>
        <dbReference type="Proteomes" id="UP001551675"/>
    </source>
</evidence>
<gene>
    <name evidence="1" type="ORF">AB0I59_12545</name>
</gene>
<reference evidence="1 2" key="1">
    <citation type="submission" date="2024-06" db="EMBL/GenBank/DDBJ databases">
        <title>The Natural Products Discovery Center: Release of the First 8490 Sequenced Strains for Exploring Actinobacteria Biosynthetic Diversity.</title>
        <authorList>
            <person name="Kalkreuter E."/>
            <person name="Kautsar S.A."/>
            <person name="Yang D."/>
            <person name="Bader C.D."/>
            <person name="Teijaro C.N."/>
            <person name="Fluegel L."/>
            <person name="Davis C.M."/>
            <person name="Simpson J.R."/>
            <person name="Lauterbach L."/>
            <person name="Steele A.D."/>
            <person name="Gui C."/>
            <person name="Meng S."/>
            <person name="Li G."/>
            <person name="Viehrig K."/>
            <person name="Ye F."/>
            <person name="Su P."/>
            <person name="Kiefer A.F."/>
            <person name="Nichols A."/>
            <person name="Cepeda A.J."/>
            <person name="Yan W."/>
            <person name="Fan B."/>
            <person name="Jiang Y."/>
            <person name="Adhikari A."/>
            <person name="Zheng C.-J."/>
            <person name="Schuster L."/>
            <person name="Cowan T.M."/>
            <person name="Smanski M.J."/>
            <person name="Chevrette M.G."/>
            <person name="De Carvalho L.P.S."/>
            <person name="Shen B."/>
        </authorList>
    </citation>
    <scope>NUCLEOTIDE SEQUENCE [LARGE SCALE GENOMIC DNA]</scope>
    <source>
        <strain evidence="1 2">NPDC050100</strain>
    </source>
</reference>
<evidence type="ECO:0000313" key="1">
    <source>
        <dbReference type="EMBL" id="MEV0969458.1"/>
    </source>
</evidence>
<dbReference type="PANTHER" id="PTHR39217:SF1">
    <property type="entry name" value="GLUTATHIONE SYNTHETASE"/>
    <property type="match status" value="1"/>
</dbReference>
<evidence type="ECO:0008006" key="3">
    <source>
        <dbReference type="Google" id="ProtNLM"/>
    </source>
</evidence>
<dbReference type="PANTHER" id="PTHR39217">
    <property type="match status" value="1"/>
</dbReference>
<dbReference type="EMBL" id="JBFALK010000005">
    <property type="protein sequence ID" value="MEV0969458.1"/>
    <property type="molecule type" value="Genomic_DNA"/>
</dbReference>
<sequence>MKVAYVTFADPLGHDDERETALAAWLGAGVEGTPVRWDDQDVDWSSFDAAVVRSTWDYIDRRDEFVAWAHRTGERTRLLNPATVLEWNTDKTYLRDLGVPTVPTHWSDEGIPEWDEYVVKPAISAGARDTIRTADRAVAEAHAAELVRQGRTVMVQPYLDTVEHEGELSLLYFGGQFSHAVRRHPMLAGGGQELDLNNRATLRDPDTDQFEVAELVLSKVSEELLYARVDLVRMPDGEPVLIELELTEPYLFLRYELDAPDLFANALVSMLRG</sequence>
<protein>
    <recommendedName>
        <fullName evidence="3">ATP-grasp domain-containing protein</fullName>
    </recommendedName>
</protein>
<accession>A0ABV3GCZ1</accession>
<comment type="caution">
    <text evidence="1">The sequence shown here is derived from an EMBL/GenBank/DDBJ whole genome shotgun (WGS) entry which is preliminary data.</text>
</comment>
<keyword evidence="2" id="KW-1185">Reference proteome</keyword>
<proteinExistence type="predicted"/>
<dbReference type="Proteomes" id="UP001551675">
    <property type="component" value="Unassembled WGS sequence"/>
</dbReference>
<name>A0ABV3GCZ1_MICGL</name>
<organism evidence="1 2">
    <name type="scientific">Microtetraspora glauca</name>
    <dbReference type="NCBI Taxonomy" id="1996"/>
    <lineage>
        <taxon>Bacteria</taxon>
        <taxon>Bacillati</taxon>
        <taxon>Actinomycetota</taxon>
        <taxon>Actinomycetes</taxon>
        <taxon>Streptosporangiales</taxon>
        <taxon>Streptosporangiaceae</taxon>
        <taxon>Microtetraspora</taxon>
    </lineage>
</organism>
<dbReference type="RefSeq" id="WP_061257672.1">
    <property type="nucleotide sequence ID" value="NZ_JBFALK010000005.1"/>
</dbReference>
<dbReference type="InterPro" id="IPR053191">
    <property type="entry name" value="DcsG_Biosynth_Enzyme"/>
</dbReference>
<dbReference type="SUPFAM" id="SSF56059">
    <property type="entry name" value="Glutathione synthetase ATP-binding domain-like"/>
    <property type="match status" value="1"/>
</dbReference>